<feature type="compositionally biased region" description="Polar residues" evidence="3">
    <location>
        <begin position="616"/>
        <end position="626"/>
    </location>
</feature>
<feature type="compositionally biased region" description="Pro residues" evidence="3">
    <location>
        <begin position="19"/>
        <end position="32"/>
    </location>
</feature>
<dbReference type="InterPro" id="IPR027417">
    <property type="entry name" value="P-loop_NTPase"/>
</dbReference>
<feature type="compositionally biased region" description="Basic and acidic residues" evidence="3">
    <location>
        <begin position="393"/>
        <end position="405"/>
    </location>
</feature>
<dbReference type="GeneID" id="91094941"/>
<feature type="region of interest" description="Disordered" evidence="3">
    <location>
        <begin position="1"/>
        <end position="112"/>
    </location>
</feature>
<dbReference type="EMBL" id="CP144102">
    <property type="protein sequence ID" value="WWC89349.1"/>
    <property type="molecule type" value="Genomic_DNA"/>
</dbReference>
<dbReference type="Pfam" id="PF00618">
    <property type="entry name" value="RasGEF_N"/>
    <property type="match status" value="1"/>
</dbReference>
<feature type="region of interest" description="Disordered" evidence="3">
    <location>
        <begin position="392"/>
        <end position="451"/>
    </location>
</feature>
<feature type="compositionally biased region" description="Polar residues" evidence="3">
    <location>
        <begin position="1"/>
        <end position="18"/>
    </location>
</feature>
<proteinExistence type="predicted"/>
<feature type="compositionally biased region" description="Basic and acidic residues" evidence="3">
    <location>
        <begin position="427"/>
        <end position="444"/>
    </location>
</feature>
<dbReference type="Gene3D" id="1.20.870.10">
    <property type="entry name" value="Son of sevenless (SoS) protein Chain: S domain 1"/>
    <property type="match status" value="1"/>
</dbReference>
<feature type="domain" description="Ras-GEF" evidence="4">
    <location>
        <begin position="732"/>
        <end position="1007"/>
    </location>
</feature>
<sequence length="1030" mass="115279">MMNSISSRGQQKQGSSANPSPPTSKIPSPLPSPSILSSSSHSHSKHQSPEQSALLQSARAKLSEMDQEAMKKMRSTMMDYPDSSSSTKSSPASARFPPDSQEGRRELRTRRSTLSKHIGMNDIVEEHKTNIIDKGKTPIPLPHGPSVPPASNADYAIAVVGHNHVGKTTLIARALKTWGMSHPLKTQIAGGHTVTSCYSQIEPGGKLKQPWKVEFLEMNIHALGPSPTLSSVWPEGIPSVAGAIFCYDATKMETLSGISEALKILSPSGIPIVMLACKTDPDTKLEIDAHHGNSVGEPFNVGLIEVTTQTSEGKSKMRNALRWLVYKLEQRQRRQQRRQITNELMITSHHPPSSPALASATLEALSSPVDSDASSSDNKIMWHHRGGFNMTPADRDQDGMSDHRSSGSSLNWVMKGPPPRSSLEVVTTKEDQRTEMKQPEREIPKPTTEGNGVIQNERVVTQTGKTMDPPVWLSVEELLNRLFAAIASSQASDETFVQSFAMTYRRFMEPREVMQEFLDRLSEIESFDVSRDVKNWTMMKLTGALVDWVTRHPGDLQDSTTQRIFREILAFTLHHTFMAHLTGELIMVEQSLSEVVDLDKSWSVKGSSSKSSVASHPQSRSDTTAANDLMIDTDMMYEFTDLSMDKGILEDDPPDTPFSKDAHSHHQTPHRHTINSQSTRSVSTSSLPMDNDRHGIGYNHKMGSDDKIGVSSADESNFNKWSQAYNLVLNTDAKNFAIELTKMQWTLFTAIRARDLLRHDLGKETNGPVGKAIAFFNHLSRWVTTIILAHPKPKHRAKIVEKFIMIAHQLRRLNNYDSLYAVISGIRETSIHRLSITQSLITLSPTLEKDYQSHLKLMDPRGGYLHYRRALQADISNGRASIPLLTNLLGLINRLQNVRREDKRIIKREEISNEQDKKDIKDNDRKDDSNDKEESNEHSEMEQQKVEIQWDKFYKFGEILQIIPDCQVRGPIIRGEVNEGFKKLIENTNIITNEDGLWERSQLLEPSNNKNNGAGGGTVKVLKKLANFGF</sequence>
<gene>
    <name evidence="6" type="ORF">L201_004271</name>
</gene>
<dbReference type="InterPro" id="IPR001895">
    <property type="entry name" value="RASGEF_cat_dom"/>
</dbReference>
<organism evidence="6 7">
    <name type="scientific">Kwoniella dendrophila CBS 6074</name>
    <dbReference type="NCBI Taxonomy" id="1295534"/>
    <lineage>
        <taxon>Eukaryota</taxon>
        <taxon>Fungi</taxon>
        <taxon>Dikarya</taxon>
        <taxon>Basidiomycota</taxon>
        <taxon>Agaricomycotina</taxon>
        <taxon>Tremellomycetes</taxon>
        <taxon>Tremellales</taxon>
        <taxon>Cryptococcaceae</taxon>
        <taxon>Kwoniella</taxon>
    </lineage>
</organism>
<evidence type="ECO:0000313" key="6">
    <source>
        <dbReference type="EMBL" id="WWC89349.1"/>
    </source>
</evidence>
<dbReference type="Gene3D" id="1.10.840.10">
    <property type="entry name" value="Ras guanine-nucleotide exchange factors catalytic domain"/>
    <property type="match status" value="1"/>
</dbReference>
<dbReference type="Gene3D" id="3.40.50.300">
    <property type="entry name" value="P-loop containing nucleotide triphosphate hydrolases"/>
    <property type="match status" value="1"/>
</dbReference>
<feature type="compositionally biased region" description="Low complexity" evidence="3">
    <location>
        <begin position="83"/>
        <end position="93"/>
    </location>
</feature>
<feature type="region of interest" description="Disordered" evidence="3">
    <location>
        <begin position="915"/>
        <end position="944"/>
    </location>
</feature>
<dbReference type="PROSITE" id="PS50009">
    <property type="entry name" value="RASGEF_CAT"/>
    <property type="match status" value="1"/>
</dbReference>
<dbReference type="Pfam" id="PF00617">
    <property type="entry name" value="RasGEF"/>
    <property type="match status" value="1"/>
</dbReference>
<dbReference type="InterPro" id="IPR036964">
    <property type="entry name" value="RASGEF_cat_dom_sf"/>
</dbReference>
<name>A0AAX4JX19_9TREE</name>
<dbReference type="PANTHER" id="PTHR23113">
    <property type="entry name" value="GUANINE NUCLEOTIDE EXCHANGE FACTOR"/>
    <property type="match status" value="1"/>
</dbReference>
<feature type="compositionally biased region" description="Low complexity" evidence="3">
    <location>
        <begin position="606"/>
        <end position="615"/>
    </location>
</feature>
<dbReference type="GO" id="GO:0005886">
    <property type="term" value="C:plasma membrane"/>
    <property type="evidence" value="ECO:0007669"/>
    <property type="project" value="TreeGrafter"/>
</dbReference>
<dbReference type="GO" id="GO:0007265">
    <property type="term" value="P:Ras protein signal transduction"/>
    <property type="evidence" value="ECO:0007669"/>
    <property type="project" value="TreeGrafter"/>
</dbReference>
<feature type="region of interest" description="Disordered" evidence="3">
    <location>
        <begin position="648"/>
        <end position="693"/>
    </location>
</feature>
<evidence type="ECO:0000313" key="7">
    <source>
        <dbReference type="Proteomes" id="UP001355207"/>
    </source>
</evidence>
<accession>A0AAX4JX19</accession>
<evidence type="ECO:0000259" key="5">
    <source>
        <dbReference type="PROSITE" id="PS50212"/>
    </source>
</evidence>
<dbReference type="InterPro" id="IPR008937">
    <property type="entry name" value="Ras-like_GEF"/>
</dbReference>
<evidence type="ECO:0000256" key="2">
    <source>
        <dbReference type="PROSITE-ProRule" id="PRU00168"/>
    </source>
</evidence>
<feature type="compositionally biased region" description="Low complexity" evidence="3">
    <location>
        <begin position="676"/>
        <end position="686"/>
    </location>
</feature>
<protein>
    <submittedName>
        <fullName evidence="6">Uncharacterized protein</fullName>
    </submittedName>
</protein>
<dbReference type="SUPFAM" id="SSF52540">
    <property type="entry name" value="P-loop containing nucleoside triphosphate hydrolases"/>
    <property type="match status" value="1"/>
</dbReference>
<evidence type="ECO:0000259" key="4">
    <source>
        <dbReference type="PROSITE" id="PS50009"/>
    </source>
</evidence>
<dbReference type="PANTHER" id="PTHR23113:SF348">
    <property type="entry name" value="GUANYL-NUCLEOTIDE EXCHANGE FACTOR RASGEF, PUTATIVE (AFU_ORTHOLOGUE AFUA_1G04700)-RELATED"/>
    <property type="match status" value="1"/>
</dbReference>
<feature type="domain" description="N-terminal Ras-GEF" evidence="5">
    <location>
        <begin position="466"/>
        <end position="593"/>
    </location>
</feature>
<dbReference type="InterPro" id="IPR023578">
    <property type="entry name" value="Ras_GEF_dom_sf"/>
</dbReference>
<dbReference type="RefSeq" id="XP_066076112.1">
    <property type="nucleotide sequence ID" value="XM_066220015.1"/>
</dbReference>
<evidence type="ECO:0000256" key="1">
    <source>
        <dbReference type="ARBA" id="ARBA00022658"/>
    </source>
</evidence>
<reference evidence="6 7" key="1">
    <citation type="submission" date="2024-01" db="EMBL/GenBank/DDBJ databases">
        <title>Comparative genomics of Cryptococcus and Kwoniella reveals pathogenesis evolution and contrasting modes of karyotype evolution via chromosome fusion or intercentromeric recombination.</title>
        <authorList>
            <person name="Coelho M.A."/>
            <person name="David-Palma M."/>
            <person name="Shea T."/>
            <person name="Bowers K."/>
            <person name="McGinley-Smith S."/>
            <person name="Mohammad A.W."/>
            <person name="Gnirke A."/>
            <person name="Yurkov A.M."/>
            <person name="Nowrousian M."/>
            <person name="Sun S."/>
            <person name="Cuomo C.A."/>
            <person name="Heitman J."/>
        </authorList>
    </citation>
    <scope>NUCLEOTIDE SEQUENCE [LARGE SCALE GENOMIC DNA]</scope>
    <source>
        <strain evidence="6 7">CBS 6074</strain>
    </source>
</reference>
<keyword evidence="7" id="KW-1185">Reference proteome</keyword>
<dbReference type="AlphaFoldDB" id="A0AAX4JX19"/>
<evidence type="ECO:0000256" key="3">
    <source>
        <dbReference type="SAM" id="MobiDB-lite"/>
    </source>
</evidence>
<dbReference type="PROSITE" id="PS50212">
    <property type="entry name" value="RASGEF_NTER"/>
    <property type="match status" value="1"/>
</dbReference>
<dbReference type="SUPFAM" id="SSF48366">
    <property type="entry name" value="Ras GEF"/>
    <property type="match status" value="1"/>
</dbReference>
<feature type="compositionally biased region" description="Basic and acidic residues" evidence="3">
    <location>
        <begin position="61"/>
        <end position="71"/>
    </location>
</feature>
<dbReference type="InterPro" id="IPR000651">
    <property type="entry name" value="Ras-like_Gua-exchang_fac_N"/>
</dbReference>
<dbReference type="Proteomes" id="UP001355207">
    <property type="component" value="Chromosome 5"/>
</dbReference>
<dbReference type="GO" id="GO:0005085">
    <property type="term" value="F:guanyl-nucleotide exchange factor activity"/>
    <property type="evidence" value="ECO:0007669"/>
    <property type="project" value="UniProtKB-KW"/>
</dbReference>
<dbReference type="SMART" id="SM00147">
    <property type="entry name" value="RasGEF"/>
    <property type="match status" value="1"/>
</dbReference>
<keyword evidence="1 2" id="KW-0344">Guanine-nucleotide releasing factor</keyword>
<feature type="region of interest" description="Disordered" evidence="3">
    <location>
        <begin position="606"/>
        <end position="627"/>
    </location>
</feature>